<evidence type="ECO:0000313" key="2">
    <source>
        <dbReference type="EMBL" id="ABD87601.1"/>
    </source>
</evidence>
<dbReference type="AlphaFoldDB" id="Q216T5"/>
<dbReference type="EMBL" id="CP000301">
    <property type="protein sequence ID" value="ABD87601.1"/>
    <property type="molecule type" value="Genomic_DNA"/>
</dbReference>
<evidence type="ECO:0000256" key="1">
    <source>
        <dbReference type="SAM" id="MobiDB-lite"/>
    </source>
</evidence>
<dbReference type="KEGG" id="rpc:RPC_2046"/>
<feature type="compositionally biased region" description="Basic and acidic residues" evidence="1">
    <location>
        <begin position="88"/>
        <end position="100"/>
    </location>
</feature>
<accession>Q216T5</accession>
<dbReference type="eggNOG" id="ENOG5032I77">
    <property type="taxonomic scope" value="Bacteria"/>
</dbReference>
<organism evidence="2">
    <name type="scientific">Rhodopseudomonas palustris (strain BisB18)</name>
    <dbReference type="NCBI Taxonomy" id="316056"/>
    <lineage>
        <taxon>Bacteria</taxon>
        <taxon>Pseudomonadati</taxon>
        <taxon>Pseudomonadota</taxon>
        <taxon>Alphaproteobacteria</taxon>
        <taxon>Hyphomicrobiales</taxon>
        <taxon>Nitrobacteraceae</taxon>
        <taxon>Rhodopseudomonas</taxon>
    </lineage>
</organism>
<proteinExistence type="predicted"/>
<dbReference type="RefSeq" id="WP_011472502.1">
    <property type="nucleotide sequence ID" value="NC_007925.1"/>
</dbReference>
<dbReference type="OrthoDB" id="9964821at2"/>
<reference evidence="2" key="1">
    <citation type="submission" date="2006-03" db="EMBL/GenBank/DDBJ databases">
        <title>Complete sequence of Rhodopseudomonas palustris BisB18.</title>
        <authorList>
            <consortium name="US DOE Joint Genome Institute"/>
            <person name="Copeland A."/>
            <person name="Lucas S."/>
            <person name="Lapidus A."/>
            <person name="Barry K."/>
            <person name="Detter J.C."/>
            <person name="Glavina del Rio T."/>
            <person name="Hammon N."/>
            <person name="Israni S."/>
            <person name="Dalin E."/>
            <person name="Tice H."/>
            <person name="Pitluck S."/>
            <person name="Chain P."/>
            <person name="Malfatti S."/>
            <person name="Shin M."/>
            <person name="Vergez L."/>
            <person name="Schmutz J."/>
            <person name="Larimer F."/>
            <person name="Land M."/>
            <person name="Hauser L."/>
            <person name="Pelletier D.A."/>
            <person name="Kyrpides N."/>
            <person name="Anderson I."/>
            <person name="Oda Y."/>
            <person name="Harwood C.S."/>
            <person name="Richardson P."/>
        </authorList>
    </citation>
    <scope>NUCLEOTIDE SEQUENCE [LARGE SCALE GENOMIC DNA]</scope>
    <source>
        <strain evidence="2">BisB18</strain>
    </source>
</reference>
<dbReference type="HOGENOM" id="CLU_1748243_0_0_5"/>
<feature type="region of interest" description="Disordered" evidence="1">
    <location>
        <begin position="73"/>
        <end position="108"/>
    </location>
</feature>
<name>Q216T5_RHOPB</name>
<feature type="compositionally biased region" description="Low complexity" evidence="1">
    <location>
        <begin position="73"/>
        <end position="87"/>
    </location>
</feature>
<protein>
    <submittedName>
        <fullName evidence="2">Uncharacterized protein</fullName>
    </submittedName>
</protein>
<gene>
    <name evidence="2" type="ordered locus">RPC_2046</name>
</gene>
<sequence>MTVDHLAAALQSAARPASTTDTKAGAAPADVLIVATVLTSTEAIHLVDLNGAQYEIAAGDVIDIEYPALGPVAAEAPPAEGEQPAAKEQADVKPTEEGTDKAAPTQEPRLAFIKINPNAVLTRRIEVPAVLVAAAGTWLTVVPSTGQAA</sequence>